<dbReference type="Proteomes" id="UP000183209">
    <property type="component" value="Unassembled WGS sequence"/>
</dbReference>
<name>A0A1I6T933_9FLAO</name>
<dbReference type="EMBL" id="FPAG01000005">
    <property type="protein sequence ID" value="SFS85588.1"/>
    <property type="molecule type" value="Genomic_DNA"/>
</dbReference>
<dbReference type="OrthoDB" id="821805at2"/>
<dbReference type="AlphaFoldDB" id="A0A1I6T933"/>
<keyword evidence="1" id="KW-0472">Membrane</keyword>
<gene>
    <name evidence="2" type="ORF">SAMN04487906_1916</name>
</gene>
<evidence type="ECO:0000313" key="2">
    <source>
        <dbReference type="EMBL" id="SFS85588.1"/>
    </source>
</evidence>
<proteinExistence type="predicted"/>
<protein>
    <submittedName>
        <fullName evidence="2">Uncharacterized protein</fullName>
    </submittedName>
</protein>
<dbReference type="InterPro" id="IPR045749">
    <property type="entry name" value="DUF6090"/>
</dbReference>
<organism evidence="2 3">
    <name type="scientific">Zhouia amylolytica</name>
    <dbReference type="NCBI Taxonomy" id="376730"/>
    <lineage>
        <taxon>Bacteria</taxon>
        <taxon>Pseudomonadati</taxon>
        <taxon>Bacteroidota</taxon>
        <taxon>Flavobacteriia</taxon>
        <taxon>Flavobacteriales</taxon>
        <taxon>Flavobacteriaceae</taxon>
        <taxon>Zhouia</taxon>
    </lineage>
</organism>
<dbReference type="RefSeq" id="WP_074978480.1">
    <property type="nucleotide sequence ID" value="NZ_FPAG01000005.1"/>
</dbReference>
<keyword evidence="1" id="KW-0812">Transmembrane</keyword>
<reference evidence="2 3" key="1">
    <citation type="submission" date="2016-10" db="EMBL/GenBank/DDBJ databases">
        <authorList>
            <person name="de Groot N.N."/>
        </authorList>
    </citation>
    <scope>NUCLEOTIDE SEQUENCE [LARGE SCALE GENOMIC DNA]</scope>
    <source>
        <strain evidence="2 3">CGMCC 1.6114</strain>
    </source>
</reference>
<sequence>MIKLFRRIRQKLLSENKLSQYIIYAIGEIILVVIGILIALQINNWNVDRIERETAYEYLQSLTADLKLDEINFNDYNNFLEEHQNRKRVLLERLKYDDLSTDSLVTLIQPFLLNKKIVDETFHKLNIEKFSKHIDEDLFFKINKYYTTTSIRYLSFVSWDEEYTLKESEFWYYNPSFETTYLDEKFPFIQNDAEQRKMLIDQISSVKGRNMLRIYLFRKKRIQKFVNDFKAEANSLHNEIDAYLVSKR</sequence>
<evidence type="ECO:0000313" key="3">
    <source>
        <dbReference type="Proteomes" id="UP000183209"/>
    </source>
</evidence>
<feature type="transmembrane region" description="Helical" evidence="1">
    <location>
        <begin position="21"/>
        <end position="42"/>
    </location>
</feature>
<keyword evidence="1" id="KW-1133">Transmembrane helix</keyword>
<evidence type="ECO:0000256" key="1">
    <source>
        <dbReference type="SAM" id="Phobius"/>
    </source>
</evidence>
<dbReference type="Pfam" id="PF19578">
    <property type="entry name" value="DUF6090"/>
    <property type="match status" value="1"/>
</dbReference>
<accession>A0A1I6T933</accession>